<dbReference type="Pfam" id="PF03646">
    <property type="entry name" value="FlaG"/>
    <property type="match status" value="1"/>
</dbReference>
<keyword evidence="2" id="KW-1185">Reference proteome</keyword>
<dbReference type="SUPFAM" id="SSF160214">
    <property type="entry name" value="FlaG-like"/>
    <property type="match status" value="1"/>
</dbReference>
<comment type="caution">
    <text evidence="1">The sequence shown here is derived from an EMBL/GenBank/DDBJ whole genome shotgun (WGS) entry which is preliminary data.</text>
</comment>
<dbReference type="GeneID" id="98919255"/>
<protein>
    <submittedName>
        <fullName evidence="1">FlaG protein</fullName>
    </submittedName>
</protein>
<evidence type="ECO:0000313" key="2">
    <source>
        <dbReference type="Proteomes" id="UP000006238"/>
    </source>
</evidence>
<dbReference type="STRING" id="45851.BHV86_02505"/>
<dbReference type="eggNOG" id="COG1334">
    <property type="taxonomic scope" value="Bacteria"/>
</dbReference>
<proteinExistence type="predicted"/>
<dbReference type="AlphaFoldDB" id="D4RXA1"/>
<gene>
    <name evidence="1" type="primary">flaG</name>
    <name evidence="1" type="ORF">BUTYVIB_00452</name>
</gene>
<dbReference type="Gene3D" id="3.30.160.170">
    <property type="entry name" value="FlaG-like"/>
    <property type="match status" value="1"/>
</dbReference>
<dbReference type="HOGENOM" id="CLU_120910_1_0_9"/>
<dbReference type="InterPro" id="IPR005186">
    <property type="entry name" value="FlaG"/>
</dbReference>
<evidence type="ECO:0000313" key="1">
    <source>
        <dbReference type="EMBL" id="EFF69263.1"/>
    </source>
</evidence>
<organism evidence="1 2">
    <name type="scientific">Eshraghiella crossota DSM 2876</name>
    <dbReference type="NCBI Taxonomy" id="511680"/>
    <lineage>
        <taxon>Bacteria</taxon>
        <taxon>Bacillati</taxon>
        <taxon>Bacillota</taxon>
        <taxon>Clostridia</taxon>
        <taxon>Lachnospirales</taxon>
        <taxon>Lachnospiraceae</taxon>
        <taxon>Eshraghiella</taxon>
    </lineage>
</organism>
<dbReference type="EMBL" id="ABWN01000019">
    <property type="protein sequence ID" value="EFF69263.1"/>
    <property type="molecule type" value="Genomic_DNA"/>
</dbReference>
<dbReference type="PANTHER" id="PTHR37166">
    <property type="entry name" value="PROTEIN FLAG"/>
    <property type="match status" value="1"/>
</dbReference>
<name>D4RXA1_9FIRM</name>
<sequence>MKLNGITKTTGIDYTTDAVRTVQADRSQAVTDFETDGFNTETVKSGVPAEGTVKQAVSDINKKINSNTIAEYGYDNDTNRVTIKIVDKTSDKVIKEYPAEETLDMIAKVWELAGMFLDERG</sequence>
<dbReference type="Proteomes" id="UP000006238">
    <property type="component" value="Unassembled WGS sequence"/>
</dbReference>
<reference evidence="1 2" key="1">
    <citation type="submission" date="2010-02" db="EMBL/GenBank/DDBJ databases">
        <authorList>
            <person name="Weinstock G."/>
            <person name="Sodergren E."/>
            <person name="Clifton S."/>
            <person name="Fulton L."/>
            <person name="Fulton B."/>
            <person name="Courtney L."/>
            <person name="Fronick C."/>
            <person name="Harrison M."/>
            <person name="Strong C."/>
            <person name="Farmer C."/>
            <person name="Delahaunty K."/>
            <person name="Markovic C."/>
            <person name="Hall O."/>
            <person name="Minx P."/>
            <person name="Tomlinson C."/>
            <person name="Mitreva M."/>
            <person name="Nelson J."/>
            <person name="Hou S."/>
            <person name="Wollam A."/>
            <person name="Pepin K.H."/>
            <person name="Johnson M."/>
            <person name="Bhonagiri V."/>
            <person name="Zhang X."/>
            <person name="Suruliraj S."/>
            <person name="Warren W."/>
            <person name="Chinwalla A."/>
            <person name="Mardis E.R."/>
            <person name="Wilson R.K."/>
        </authorList>
    </citation>
    <scope>NUCLEOTIDE SEQUENCE [LARGE SCALE GENOMIC DNA]</scope>
    <source>
        <strain evidence="1 2">DSM 2876</strain>
    </source>
</reference>
<dbReference type="PANTHER" id="PTHR37166:SF1">
    <property type="entry name" value="PROTEIN FLAG"/>
    <property type="match status" value="1"/>
</dbReference>
<dbReference type="RefSeq" id="WP_005601302.1">
    <property type="nucleotide sequence ID" value="NZ_GG663520.1"/>
</dbReference>
<dbReference type="InterPro" id="IPR035924">
    <property type="entry name" value="FlaG-like_sf"/>
</dbReference>
<accession>D4RXA1</accession>